<comment type="similarity">
    <text evidence="2">Belongs to the ZIP transporter (TC 2.A.5) family.</text>
</comment>
<feature type="transmembrane region" description="Helical" evidence="8">
    <location>
        <begin position="6"/>
        <end position="29"/>
    </location>
</feature>
<dbReference type="InterPro" id="IPR003689">
    <property type="entry name" value="ZIP"/>
</dbReference>
<evidence type="ECO:0000313" key="9">
    <source>
        <dbReference type="EMBL" id="PPK48943.1"/>
    </source>
</evidence>
<feature type="transmembrane region" description="Helical" evidence="8">
    <location>
        <begin position="99"/>
        <end position="124"/>
    </location>
</feature>
<dbReference type="STRING" id="37659.GCA_000703125_01993"/>
<feature type="transmembrane region" description="Helical" evidence="8">
    <location>
        <begin position="221"/>
        <end position="239"/>
    </location>
</feature>
<evidence type="ECO:0000256" key="1">
    <source>
        <dbReference type="ARBA" id="ARBA00004651"/>
    </source>
</evidence>
<feature type="transmembrane region" description="Helical" evidence="8">
    <location>
        <begin position="66"/>
        <end position="87"/>
    </location>
</feature>
<dbReference type="GeneID" id="75090843"/>
<dbReference type="Pfam" id="PF02535">
    <property type="entry name" value="Zip"/>
    <property type="match status" value="1"/>
</dbReference>
<keyword evidence="7 8" id="KW-0472">Membrane</keyword>
<evidence type="ECO:0000256" key="6">
    <source>
        <dbReference type="ARBA" id="ARBA00022989"/>
    </source>
</evidence>
<protein>
    <submittedName>
        <fullName evidence="9">ZIP family zinc transporter</fullName>
    </submittedName>
</protein>
<comment type="caution">
    <text evidence="9">The sequence shown here is derived from an EMBL/GenBank/DDBJ whole genome shotgun (WGS) entry which is preliminary data.</text>
</comment>
<sequence>MNKTIIIIFLCSLVSMIGTIIGATLAMFIKNPTKNVISSIMGFSGGLMFSVIVFDLIPSALTKISIKYVFIFCLIGILVTVFLELFISKIVKNNTYMKMAVITSIGLMIHNIPEGIIMGCGFVAGEYLGIKMSIIIALHDIPEGLAVVSPLVAAGEKNTKILIYAFITAMPTALGAIFGIYLGGISETFLGRALAFASGVMMYVVFLELIPESNKLGHGKVSILSILAGIFMGFFIGIIL</sequence>
<dbReference type="PANTHER" id="PTHR11040">
    <property type="entry name" value="ZINC/IRON TRANSPORTER"/>
    <property type="match status" value="1"/>
</dbReference>
<proteinExistence type="inferred from homology"/>
<dbReference type="AlphaFoldDB" id="A0A2S6FZQ1"/>
<evidence type="ECO:0000256" key="4">
    <source>
        <dbReference type="ARBA" id="ARBA00022692"/>
    </source>
</evidence>
<organism evidence="9 10">
    <name type="scientific">Clostridium algidicarnis DSM 15099</name>
    <dbReference type="NCBI Taxonomy" id="1121295"/>
    <lineage>
        <taxon>Bacteria</taxon>
        <taxon>Bacillati</taxon>
        <taxon>Bacillota</taxon>
        <taxon>Clostridia</taxon>
        <taxon>Eubacteriales</taxon>
        <taxon>Clostridiaceae</taxon>
        <taxon>Clostridium</taxon>
    </lineage>
</organism>
<gene>
    <name evidence="9" type="ORF">BD821_10363</name>
</gene>
<keyword evidence="6 8" id="KW-1133">Transmembrane helix</keyword>
<accession>A0A2S6FZQ1</accession>
<keyword evidence="4 8" id="KW-0812">Transmembrane</keyword>
<dbReference type="GO" id="GO:0005886">
    <property type="term" value="C:plasma membrane"/>
    <property type="evidence" value="ECO:0007669"/>
    <property type="project" value="UniProtKB-SubCell"/>
</dbReference>
<comment type="subcellular location">
    <subcellularLocation>
        <location evidence="1">Cell membrane</location>
        <topology evidence="1">Multi-pass membrane protein</topology>
    </subcellularLocation>
</comment>
<keyword evidence="3" id="KW-1003">Cell membrane</keyword>
<evidence type="ECO:0000256" key="5">
    <source>
        <dbReference type="ARBA" id="ARBA00022833"/>
    </source>
</evidence>
<feature type="transmembrane region" description="Helical" evidence="8">
    <location>
        <begin position="189"/>
        <end position="209"/>
    </location>
</feature>
<evidence type="ECO:0000256" key="8">
    <source>
        <dbReference type="SAM" id="Phobius"/>
    </source>
</evidence>
<dbReference type="GO" id="GO:0005385">
    <property type="term" value="F:zinc ion transmembrane transporter activity"/>
    <property type="evidence" value="ECO:0007669"/>
    <property type="project" value="TreeGrafter"/>
</dbReference>
<evidence type="ECO:0000313" key="10">
    <source>
        <dbReference type="Proteomes" id="UP000239863"/>
    </source>
</evidence>
<evidence type="ECO:0000256" key="7">
    <source>
        <dbReference type="ARBA" id="ARBA00023136"/>
    </source>
</evidence>
<feature type="transmembrane region" description="Helical" evidence="8">
    <location>
        <begin position="161"/>
        <end position="183"/>
    </location>
</feature>
<evidence type="ECO:0000256" key="3">
    <source>
        <dbReference type="ARBA" id="ARBA00022475"/>
    </source>
</evidence>
<dbReference type="Proteomes" id="UP000239863">
    <property type="component" value="Unassembled WGS sequence"/>
</dbReference>
<dbReference type="RefSeq" id="WP_029452713.1">
    <property type="nucleotide sequence ID" value="NZ_PTIS01000003.1"/>
</dbReference>
<evidence type="ECO:0000256" key="2">
    <source>
        <dbReference type="ARBA" id="ARBA00006939"/>
    </source>
</evidence>
<dbReference type="PANTHER" id="PTHR11040:SF211">
    <property type="entry name" value="ZINC TRANSPORTER ZIP11"/>
    <property type="match status" value="1"/>
</dbReference>
<reference evidence="9 10" key="1">
    <citation type="submission" date="2018-02" db="EMBL/GenBank/DDBJ databases">
        <title>Genomic Encyclopedia of Archaeal and Bacterial Type Strains, Phase II (KMG-II): from individual species to whole genera.</title>
        <authorList>
            <person name="Goeker M."/>
        </authorList>
    </citation>
    <scope>NUCLEOTIDE SEQUENCE [LARGE SCALE GENOMIC DNA]</scope>
    <source>
        <strain evidence="9 10">DSM 15099</strain>
    </source>
</reference>
<dbReference type="EMBL" id="PTIS01000003">
    <property type="protein sequence ID" value="PPK48943.1"/>
    <property type="molecule type" value="Genomic_DNA"/>
</dbReference>
<name>A0A2S6FZQ1_9CLOT</name>
<feature type="transmembrane region" description="Helical" evidence="8">
    <location>
        <begin position="36"/>
        <end position="54"/>
    </location>
</feature>
<keyword evidence="5" id="KW-0862">Zinc</keyword>